<dbReference type="SUPFAM" id="SSF56112">
    <property type="entry name" value="Protein kinase-like (PK-like)"/>
    <property type="match status" value="1"/>
</dbReference>
<proteinExistence type="predicted"/>
<evidence type="ECO:0008006" key="4">
    <source>
        <dbReference type="Google" id="ProtNLM"/>
    </source>
</evidence>
<gene>
    <name evidence="2" type="ORF">OH76DRAFT_1531535</name>
</gene>
<dbReference type="EMBL" id="KZ857430">
    <property type="protein sequence ID" value="RDX46137.1"/>
    <property type="molecule type" value="Genomic_DNA"/>
</dbReference>
<keyword evidence="3" id="KW-1185">Reference proteome</keyword>
<dbReference type="Proteomes" id="UP000256964">
    <property type="component" value="Unassembled WGS sequence"/>
</dbReference>
<evidence type="ECO:0000256" key="1">
    <source>
        <dbReference type="SAM" id="MobiDB-lite"/>
    </source>
</evidence>
<name>A0A371D0R8_9APHY</name>
<dbReference type="OrthoDB" id="4177236at2759"/>
<accession>A0A371D0R8</accession>
<evidence type="ECO:0000313" key="2">
    <source>
        <dbReference type="EMBL" id="RDX46137.1"/>
    </source>
</evidence>
<evidence type="ECO:0000313" key="3">
    <source>
        <dbReference type="Proteomes" id="UP000256964"/>
    </source>
</evidence>
<dbReference type="AlphaFoldDB" id="A0A371D0R8"/>
<organism evidence="2 3">
    <name type="scientific">Lentinus brumalis</name>
    <dbReference type="NCBI Taxonomy" id="2498619"/>
    <lineage>
        <taxon>Eukaryota</taxon>
        <taxon>Fungi</taxon>
        <taxon>Dikarya</taxon>
        <taxon>Basidiomycota</taxon>
        <taxon>Agaricomycotina</taxon>
        <taxon>Agaricomycetes</taxon>
        <taxon>Polyporales</taxon>
        <taxon>Polyporaceae</taxon>
        <taxon>Lentinus</taxon>
    </lineage>
</organism>
<reference evidence="2 3" key="1">
    <citation type="journal article" date="2018" name="Biotechnol. Biofuels">
        <title>Integrative visual omics of the white-rot fungus Polyporus brumalis exposes the biotechnological potential of its oxidative enzymes for delignifying raw plant biomass.</title>
        <authorList>
            <person name="Miyauchi S."/>
            <person name="Rancon A."/>
            <person name="Drula E."/>
            <person name="Hage H."/>
            <person name="Chaduli D."/>
            <person name="Favel A."/>
            <person name="Grisel S."/>
            <person name="Henrissat B."/>
            <person name="Herpoel-Gimbert I."/>
            <person name="Ruiz-Duenas F.J."/>
            <person name="Chevret D."/>
            <person name="Hainaut M."/>
            <person name="Lin J."/>
            <person name="Wang M."/>
            <person name="Pangilinan J."/>
            <person name="Lipzen A."/>
            <person name="Lesage-Meessen L."/>
            <person name="Navarro D."/>
            <person name="Riley R."/>
            <person name="Grigoriev I.V."/>
            <person name="Zhou S."/>
            <person name="Raouche S."/>
            <person name="Rosso M.N."/>
        </authorList>
    </citation>
    <scope>NUCLEOTIDE SEQUENCE [LARGE SCALE GENOMIC DNA]</scope>
    <source>
        <strain evidence="2 3">BRFM 1820</strain>
    </source>
</reference>
<dbReference type="InterPro" id="IPR011009">
    <property type="entry name" value="Kinase-like_dom_sf"/>
</dbReference>
<sequence>MVLVSEQPGLNTHSDTRDPIFEPPKEAIAKILPFLVYKRELGILGHPVHANNLFYDLEDGRIVKTGVSTSVYEAKVMMFVRNHTSIPVPEVHMVFQHDGATHIVMDLIDGIALREAVDHDDTGSFNPTGALVTAVQLLSIMQQLKGFIAELRELGRRFPQQEPHFGSVVARGSFPQLLLPPRLPPEPIHIRRRVPRSLPGPSTASVYSGPRNL</sequence>
<feature type="region of interest" description="Disordered" evidence="1">
    <location>
        <begin position="192"/>
        <end position="213"/>
    </location>
</feature>
<protein>
    <recommendedName>
        <fullName evidence="4">Aminoglycoside phosphotransferase domain-containing protein</fullName>
    </recommendedName>
</protein>